<name>T1BYH9_9ZZZZ</name>
<dbReference type="SFLD" id="SFLDS00019">
    <property type="entry name" value="Glutathione_Transferase_(cytos"/>
    <property type="match status" value="1"/>
</dbReference>
<dbReference type="PROSITE" id="PS50404">
    <property type="entry name" value="GST_NTER"/>
    <property type="match status" value="1"/>
</dbReference>
<dbReference type="Gene3D" id="3.40.30.10">
    <property type="entry name" value="Glutaredoxin"/>
    <property type="match status" value="1"/>
</dbReference>
<gene>
    <name evidence="2" type="ORF">B1B_00821</name>
</gene>
<comment type="caution">
    <text evidence="2">The sequence shown here is derived from an EMBL/GenBank/DDBJ whole genome shotgun (WGS) entry which is preliminary data.</text>
</comment>
<dbReference type="InterPro" id="IPR036282">
    <property type="entry name" value="Glutathione-S-Trfase_C_sf"/>
</dbReference>
<dbReference type="InterPro" id="IPR004046">
    <property type="entry name" value="GST_C"/>
</dbReference>
<dbReference type="EMBL" id="AUZY01000604">
    <property type="protein sequence ID" value="EQD78261.1"/>
    <property type="molecule type" value="Genomic_DNA"/>
</dbReference>
<dbReference type="InterPro" id="IPR036249">
    <property type="entry name" value="Thioredoxin-like_sf"/>
</dbReference>
<dbReference type="SUPFAM" id="SSF52833">
    <property type="entry name" value="Thioredoxin-like"/>
    <property type="match status" value="1"/>
</dbReference>
<accession>T1BYH9</accession>
<dbReference type="GO" id="GO:0005737">
    <property type="term" value="C:cytoplasm"/>
    <property type="evidence" value="ECO:0007669"/>
    <property type="project" value="TreeGrafter"/>
</dbReference>
<dbReference type="SUPFAM" id="SSF47616">
    <property type="entry name" value="GST C-terminal domain-like"/>
    <property type="match status" value="1"/>
</dbReference>
<organism evidence="2">
    <name type="scientific">mine drainage metagenome</name>
    <dbReference type="NCBI Taxonomy" id="410659"/>
    <lineage>
        <taxon>unclassified sequences</taxon>
        <taxon>metagenomes</taxon>
        <taxon>ecological metagenomes</taxon>
    </lineage>
</organism>
<dbReference type="PANTHER" id="PTHR43968">
    <property type="match status" value="1"/>
</dbReference>
<reference evidence="2" key="1">
    <citation type="submission" date="2013-08" db="EMBL/GenBank/DDBJ databases">
        <authorList>
            <person name="Mendez C."/>
            <person name="Richter M."/>
            <person name="Ferrer M."/>
            <person name="Sanchez J."/>
        </authorList>
    </citation>
    <scope>NUCLEOTIDE SEQUENCE</scope>
</reference>
<dbReference type="Pfam" id="PF00043">
    <property type="entry name" value="GST_C"/>
    <property type="match status" value="1"/>
</dbReference>
<dbReference type="Pfam" id="PF13409">
    <property type="entry name" value="GST_N_2"/>
    <property type="match status" value="1"/>
</dbReference>
<dbReference type="InterPro" id="IPR050983">
    <property type="entry name" value="GST_Omega/HSP26"/>
</dbReference>
<feature type="domain" description="GST N-terminal" evidence="1">
    <location>
        <begin position="9"/>
        <end position="87"/>
    </location>
</feature>
<dbReference type="InterPro" id="IPR040079">
    <property type="entry name" value="Glutathione_S-Trfase"/>
</dbReference>
<dbReference type="InterPro" id="IPR004045">
    <property type="entry name" value="Glutathione_S-Trfase_N"/>
</dbReference>
<dbReference type="AlphaFoldDB" id="T1BYH9"/>
<evidence type="ECO:0000313" key="2">
    <source>
        <dbReference type="EMBL" id="EQD78261.1"/>
    </source>
</evidence>
<evidence type="ECO:0000259" key="1">
    <source>
        <dbReference type="PROSITE" id="PS50404"/>
    </source>
</evidence>
<proteinExistence type="predicted"/>
<protein>
    <submittedName>
        <fullName evidence="2">Stringent starvation protein A</fullName>
    </submittedName>
</protein>
<dbReference type="PANTHER" id="PTHR43968:SF6">
    <property type="entry name" value="GLUTATHIONE S-TRANSFERASE OMEGA"/>
    <property type="match status" value="1"/>
</dbReference>
<reference evidence="2" key="2">
    <citation type="journal article" date="2014" name="ISME J.">
        <title>Microbial stratification in low pH oxic and suboxic macroscopic growths along an acid mine drainage.</title>
        <authorList>
            <person name="Mendez-Garcia C."/>
            <person name="Mesa V."/>
            <person name="Sprenger R.R."/>
            <person name="Richter M."/>
            <person name="Diez M.S."/>
            <person name="Solano J."/>
            <person name="Bargiela R."/>
            <person name="Golyshina O.V."/>
            <person name="Manteca A."/>
            <person name="Ramos J.L."/>
            <person name="Gallego J.R."/>
            <person name="Llorente I."/>
            <person name="Martins Dos Santos V.A."/>
            <person name="Jensen O.N."/>
            <person name="Pelaez A.I."/>
            <person name="Sanchez J."/>
            <person name="Ferrer M."/>
        </authorList>
    </citation>
    <scope>NUCLEOTIDE SEQUENCE</scope>
</reference>
<sequence length="208" mass="23316">MAQNPRMRNVLTLYTLSDDIQCHRVRLVLAAKGVAYERELVDPSKPPAELAELNPYASAPTLIDRDLALYETSVICEYIDERFPHPPLMPIDPQSRARLRLVQTRVEREWLPMVAAIEGGGRHGETGRRQLRESLLASVPLFKMAKFVLNHEISLADCLVAPLIWRLPALGIDLPRSAAPIIDYGERLFASQVSRAASPPTKRRCGSE</sequence>
<dbReference type="Gene3D" id="1.20.1050.10">
    <property type="match status" value="1"/>
</dbReference>
<dbReference type="SFLD" id="SFLDG00358">
    <property type="entry name" value="Main_(cytGST)"/>
    <property type="match status" value="1"/>
</dbReference>